<dbReference type="AlphaFoldDB" id="A0A4P9YCW4"/>
<accession>A0A4P9YCW4</accession>
<gene>
    <name evidence="1" type="ORF">ROZALSC1DRAFT_31031</name>
</gene>
<protein>
    <submittedName>
        <fullName evidence="1">Uncharacterized protein</fullName>
    </submittedName>
</protein>
<reference evidence="2" key="1">
    <citation type="journal article" date="2018" name="Nat. Microbiol.">
        <title>Leveraging single-cell genomics to expand the fungal tree of life.</title>
        <authorList>
            <person name="Ahrendt S.R."/>
            <person name="Quandt C.A."/>
            <person name="Ciobanu D."/>
            <person name="Clum A."/>
            <person name="Salamov A."/>
            <person name="Andreopoulos B."/>
            <person name="Cheng J.F."/>
            <person name="Woyke T."/>
            <person name="Pelin A."/>
            <person name="Henrissat B."/>
            <person name="Reynolds N.K."/>
            <person name="Benny G.L."/>
            <person name="Smith M.E."/>
            <person name="James T.Y."/>
            <person name="Grigoriev I.V."/>
        </authorList>
    </citation>
    <scope>NUCLEOTIDE SEQUENCE [LARGE SCALE GENOMIC DNA]</scope>
    <source>
        <strain evidence="2">CSF55</strain>
    </source>
</reference>
<dbReference type="EMBL" id="ML006007">
    <property type="protein sequence ID" value="RKP17136.1"/>
    <property type="molecule type" value="Genomic_DNA"/>
</dbReference>
<feature type="non-terminal residue" evidence="1">
    <location>
        <position position="1"/>
    </location>
</feature>
<sequence>SNNELTNDDKVEEMWSIIKEWITNEAVLTVGFKSFKAYTSEFFWTPELLQESKDIESLTAQAQLMQDSNNTSQETTHIYARLRLANERFRDKLHQRRTQVFQEIVTNLAQPQNSGAFMRMTKSIKKRKNKDHCQLDPREINEHMNYYKSTFGAEPMGQFEKVDETMEEINSNVDLGTIDVVDNNNLLNRNLNEREKLILLDDVKCQATSLINQMDSNTKSKMSLIDRVDAVGLNVRSNLISNRNPFKTNALHDNSFQVTSFSKDPMISDEEVLYLDLPVINTSTNIHKLKSNYPFSNTSFKVES</sequence>
<dbReference type="Proteomes" id="UP000281549">
    <property type="component" value="Unassembled WGS sequence"/>
</dbReference>
<organism evidence="1 2">
    <name type="scientific">Rozella allomycis (strain CSF55)</name>
    <dbReference type="NCBI Taxonomy" id="988480"/>
    <lineage>
        <taxon>Eukaryota</taxon>
        <taxon>Fungi</taxon>
        <taxon>Fungi incertae sedis</taxon>
        <taxon>Cryptomycota</taxon>
        <taxon>Cryptomycota incertae sedis</taxon>
        <taxon>Rozella</taxon>
    </lineage>
</organism>
<evidence type="ECO:0000313" key="1">
    <source>
        <dbReference type="EMBL" id="RKP17136.1"/>
    </source>
</evidence>
<evidence type="ECO:0000313" key="2">
    <source>
        <dbReference type="Proteomes" id="UP000281549"/>
    </source>
</evidence>
<name>A0A4P9YCW4_ROZAC</name>
<proteinExistence type="predicted"/>